<feature type="signal peptide" evidence="18">
    <location>
        <begin position="1"/>
        <end position="27"/>
    </location>
</feature>
<dbReference type="Gene3D" id="3.40.50.10140">
    <property type="entry name" value="Toll/interleukin-1 receptor homology (TIR) domain"/>
    <property type="match status" value="1"/>
</dbReference>
<dbReference type="PROSITE" id="PS51450">
    <property type="entry name" value="LRR"/>
    <property type="match status" value="3"/>
</dbReference>
<dbReference type="Pfam" id="PF13855">
    <property type="entry name" value="LRR_8"/>
    <property type="match status" value="2"/>
</dbReference>
<keyword evidence="6 18" id="KW-0732">Signal</keyword>
<dbReference type="InterPro" id="IPR000483">
    <property type="entry name" value="Cys-rich_flank_reg_C"/>
</dbReference>
<dbReference type="EMBL" id="KP792539">
    <property type="protein sequence ID" value="ALX81633.1"/>
    <property type="molecule type" value="mRNA"/>
</dbReference>
<evidence type="ECO:0000256" key="3">
    <source>
        <dbReference type="ARBA" id="ARBA00022588"/>
    </source>
</evidence>
<evidence type="ECO:0000256" key="9">
    <source>
        <dbReference type="ARBA" id="ARBA00022989"/>
    </source>
</evidence>
<evidence type="ECO:0000256" key="2">
    <source>
        <dbReference type="ARBA" id="ARBA00009634"/>
    </source>
</evidence>
<keyword evidence="10" id="KW-0520">NAD</keyword>
<keyword evidence="11 17" id="KW-0472">Membrane</keyword>
<evidence type="ECO:0000256" key="6">
    <source>
        <dbReference type="ARBA" id="ARBA00022729"/>
    </source>
</evidence>
<evidence type="ECO:0000256" key="7">
    <source>
        <dbReference type="ARBA" id="ARBA00022737"/>
    </source>
</evidence>
<dbReference type="InterPro" id="IPR000157">
    <property type="entry name" value="TIR_dom"/>
</dbReference>
<protein>
    <submittedName>
        <fullName evidence="20">Toll-like receptor 10</fullName>
    </submittedName>
</protein>
<dbReference type="InterPro" id="IPR035897">
    <property type="entry name" value="Toll_tir_struct_dom_sf"/>
</dbReference>
<evidence type="ECO:0000259" key="19">
    <source>
        <dbReference type="PROSITE" id="PS50104"/>
    </source>
</evidence>
<evidence type="ECO:0000256" key="14">
    <source>
        <dbReference type="ARBA" id="ARBA00023198"/>
    </source>
</evidence>
<dbReference type="Pfam" id="PF01582">
    <property type="entry name" value="TIR"/>
    <property type="match status" value="1"/>
</dbReference>
<comment type="subcellular location">
    <subcellularLocation>
        <location evidence="1">Membrane</location>
        <topology evidence="1">Single-pass type I membrane protein</topology>
    </subcellularLocation>
</comment>
<dbReference type="FunFam" id="3.40.50.10140:FF:000001">
    <property type="entry name" value="Toll-like receptor 2"/>
    <property type="match status" value="1"/>
</dbReference>
<evidence type="ECO:0000256" key="4">
    <source>
        <dbReference type="ARBA" id="ARBA00022614"/>
    </source>
</evidence>
<evidence type="ECO:0000256" key="11">
    <source>
        <dbReference type="ARBA" id="ARBA00023136"/>
    </source>
</evidence>
<dbReference type="InterPro" id="IPR032675">
    <property type="entry name" value="LRR_dom_sf"/>
</dbReference>
<dbReference type="GO" id="GO:0004888">
    <property type="term" value="F:transmembrane signaling receptor activity"/>
    <property type="evidence" value="ECO:0007669"/>
    <property type="project" value="InterPro"/>
</dbReference>
<dbReference type="SMART" id="SM00369">
    <property type="entry name" value="LRR_TYP"/>
    <property type="match status" value="5"/>
</dbReference>
<dbReference type="AlphaFoldDB" id="A0A0U4HM12"/>
<gene>
    <name evidence="20" type="primary">TLR10</name>
</gene>
<sequence>MEIMRNIYILYSIDLSVLCGALLLLEANELTTNCSQDYLKNVLTDMSPKTTTMDLSHKFTCQPLNLDLSPFSKLKVLILSHNRIQHLDMSIFQFNKELEYLDLSYNRLRNISCYSLLALRHLDLSFNDFNNIPICQEFGSMSKLEFLGLSGAQIQKSDLQTVARLSLSTVFLGLKHLSYYEEGSLPLLNTERLHIVFPENADYRFILYDGIHASKTLEMTNINMDQFTSQESQKNPLLESPTGSKTSYLLLRNVDGPWQEFFQTLQFVWRSSIQQLQIQNLTIGAQSEFKLKPFNYSNTLMKALKVEHVTVKIFSFPQDIIYLFFTHMDIENLTISGAGMPHIIFPNYPTKFQHLNFANNTLTDELFVDTLQLPHLKTFILQRNKLEILSTVSSFAIKTSLVHLDLSQNLLQYADGKDCYWPETLTTMNLSSNKFIGSVFKCIPKSIQVLDLHNNDIRTIPREIADLKALRELNIAFNSLTDLPGCDNFQRLSVLNIEMNSIISPSLDFFHTCQEVQSLKAGGNPFRCACDLRNFINLEKKSQGLMIGWPDAYTCEYPLELKGIPLENVDLPELSCNTPLLIAVILIVGLIWTAVIVVLCIRFDLLWYLRMIAQWTQTQHRVRNVHLEELKKTIQFHAFISYSEGDSLWVKNELIPNLEKEDKSILICLHERHFVPGKSVVENIINCIEKSYKSIFILSPNFVQSEWCHYELYFAHHQLFHEDSNNLILILLEPIPQYSIPTRYHKLKALMAQRTYLEWPKEKNKHGLFWANLRAAININLSELGKMNKSQTISELQEESYTSSWKINTWN</sequence>
<comment type="similarity">
    <text evidence="2 15">Belongs to the Toll-like receptor family.</text>
</comment>
<dbReference type="SUPFAM" id="SSF52200">
    <property type="entry name" value="Toll/Interleukin receptor TIR domain"/>
    <property type="match status" value="1"/>
</dbReference>
<keyword evidence="4" id="KW-0433">Leucine-rich repeat</keyword>
<accession>A0A0U4HM12</accession>
<name>A0A0U4HM12_PHACI</name>
<dbReference type="PRINTS" id="PR01537">
    <property type="entry name" value="INTRLKN1R1F"/>
</dbReference>
<keyword evidence="9 17" id="KW-1133">Transmembrane helix</keyword>
<dbReference type="SUPFAM" id="SSF52058">
    <property type="entry name" value="L domain-like"/>
    <property type="match status" value="1"/>
</dbReference>
<dbReference type="GO" id="GO:0002224">
    <property type="term" value="P:toll-like receptor signaling pathway"/>
    <property type="evidence" value="ECO:0007669"/>
    <property type="project" value="InterPro"/>
</dbReference>
<dbReference type="GO" id="GO:0045087">
    <property type="term" value="P:innate immune response"/>
    <property type="evidence" value="ECO:0007669"/>
    <property type="project" value="UniProtKB-UniRule"/>
</dbReference>
<dbReference type="InterPro" id="IPR003591">
    <property type="entry name" value="Leu-rich_rpt_typical-subtyp"/>
</dbReference>
<feature type="transmembrane region" description="Helical" evidence="17">
    <location>
        <begin position="580"/>
        <end position="601"/>
    </location>
</feature>
<dbReference type="GO" id="GO:0005886">
    <property type="term" value="C:plasma membrane"/>
    <property type="evidence" value="ECO:0007669"/>
    <property type="project" value="TreeGrafter"/>
</dbReference>
<dbReference type="SMART" id="SM00255">
    <property type="entry name" value="TIR"/>
    <property type="match status" value="1"/>
</dbReference>
<organism evidence="20">
    <name type="scientific">Phascolarctos cinereus</name>
    <name type="common">Koala</name>
    <dbReference type="NCBI Taxonomy" id="38626"/>
    <lineage>
        <taxon>Eukaryota</taxon>
        <taxon>Metazoa</taxon>
        <taxon>Chordata</taxon>
        <taxon>Craniata</taxon>
        <taxon>Vertebrata</taxon>
        <taxon>Euteleostomi</taxon>
        <taxon>Mammalia</taxon>
        <taxon>Metatheria</taxon>
        <taxon>Diprotodontia</taxon>
        <taxon>Phascolarctidae</taxon>
        <taxon>Phascolarctos</taxon>
    </lineage>
</organism>
<dbReference type="InterPro" id="IPR017241">
    <property type="entry name" value="Toll-like_receptor"/>
</dbReference>
<keyword evidence="14 15" id="KW-0395">Inflammatory response</keyword>
<dbReference type="PANTHER" id="PTHR24365:SF23">
    <property type="entry name" value="TOLL-LIKE RECEPTOR 10"/>
    <property type="match status" value="1"/>
</dbReference>
<feature type="domain" description="TIR" evidence="19">
    <location>
        <begin position="634"/>
        <end position="777"/>
    </location>
</feature>
<reference evidence="20" key="1">
    <citation type="journal article" date="2015" name="Immunogenetics">
        <title>Immunomics of the koala (Phascolarctos cinereus).</title>
        <authorList>
            <person name="Abts K.C."/>
            <person name="Ivy J.A."/>
            <person name="DeWoody J.A."/>
        </authorList>
    </citation>
    <scope>NUCLEOTIDE SEQUENCE</scope>
</reference>
<dbReference type="FunFam" id="3.80.10.10:FF:000046">
    <property type="entry name" value="Toll-like receptor 2"/>
    <property type="match status" value="1"/>
</dbReference>
<dbReference type="SMART" id="SM00082">
    <property type="entry name" value="LRRCT"/>
    <property type="match status" value="1"/>
</dbReference>
<dbReference type="GO" id="GO:0035663">
    <property type="term" value="F:Toll-like receptor 2 binding"/>
    <property type="evidence" value="ECO:0007669"/>
    <property type="project" value="TreeGrafter"/>
</dbReference>
<evidence type="ECO:0000256" key="13">
    <source>
        <dbReference type="ARBA" id="ARBA00023180"/>
    </source>
</evidence>
<dbReference type="GO" id="GO:0071221">
    <property type="term" value="P:cellular response to bacterial lipopeptide"/>
    <property type="evidence" value="ECO:0007669"/>
    <property type="project" value="TreeGrafter"/>
</dbReference>
<evidence type="ECO:0000256" key="18">
    <source>
        <dbReference type="SAM" id="SignalP"/>
    </source>
</evidence>
<keyword evidence="5 17" id="KW-0812">Transmembrane</keyword>
<keyword evidence="7" id="KW-0677">Repeat</keyword>
<dbReference type="InterPro" id="IPR001611">
    <property type="entry name" value="Leu-rich_rpt"/>
</dbReference>
<dbReference type="PIRSF" id="PIRSF037595">
    <property type="entry name" value="Toll-like_receptor"/>
    <property type="match status" value="1"/>
</dbReference>
<evidence type="ECO:0000256" key="8">
    <source>
        <dbReference type="ARBA" id="ARBA00022859"/>
    </source>
</evidence>
<keyword evidence="8 15" id="KW-0391">Immunity</keyword>
<evidence type="ECO:0000256" key="15">
    <source>
        <dbReference type="PIRNR" id="PIRNR037595"/>
    </source>
</evidence>
<evidence type="ECO:0000256" key="17">
    <source>
        <dbReference type="SAM" id="Phobius"/>
    </source>
</evidence>
<dbReference type="GO" id="GO:0071723">
    <property type="term" value="F:lipopeptide binding"/>
    <property type="evidence" value="ECO:0007669"/>
    <property type="project" value="TreeGrafter"/>
</dbReference>
<feature type="chain" id="PRO_5006850022" evidence="18">
    <location>
        <begin position="28"/>
        <end position="811"/>
    </location>
</feature>
<evidence type="ECO:0000256" key="1">
    <source>
        <dbReference type="ARBA" id="ARBA00004479"/>
    </source>
</evidence>
<evidence type="ECO:0000256" key="5">
    <source>
        <dbReference type="ARBA" id="ARBA00022692"/>
    </source>
</evidence>
<evidence type="ECO:0000313" key="20">
    <source>
        <dbReference type="EMBL" id="ALX81633.1"/>
    </source>
</evidence>
<keyword evidence="12 15" id="KW-0675">Receptor</keyword>
<feature type="disulfide bond" evidence="16">
    <location>
        <begin position="419"/>
        <end position="442"/>
    </location>
</feature>
<dbReference type="PROSITE" id="PS50104">
    <property type="entry name" value="TIR"/>
    <property type="match status" value="1"/>
</dbReference>
<keyword evidence="13" id="KW-0325">Glycoprotein</keyword>
<dbReference type="PANTHER" id="PTHR24365">
    <property type="entry name" value="TOLL-LIKE RECEPTOR"/>
    <property type="match status" value="1"/>
</dbReference>
<keyword evidence="16" id="KW-1015">Disulfide bond</keyword>
<evidence type="ECO:0000256" key="12">
    <source>
        <dbReference type="ARBA" id="ARBA00023170"/>
    </source>
</evidence>
<evidence type="ECO:0000256" key="10">
    <source>
        <dbReference type="ARBA" id="ARBA00023027"/>
    </source>
</evidence>
<keyword evidence="3 15" id="KW-0399">Innate immunity</keyword>
<dbReference type="GO" id="GO:0006954">
    <property type="term" value="P:inflammatory response"/>
    <property type="evidence" value="ECO:0007669"/>
    <property type="project" value="UniProtKB-UniRule"/>
</dbReference>
<proteinExistence type="evidence at transcript level"/>
<evidence type="ECO:0000256" key="16">
    <source>
        <dbReference type="PIRSR" id="PIRSR037595-2"/>
    </source>
</evidence>
<dbReference type="Gene3D" id="3.80.10.10">
    <property type="entry name" value="Ribonuclease Inhibitor"/>
    <property type="match status" value="1"/>
</dbReference>